<dbReference type="AlphaFoldDB" id="A0A1D8N9V7"/>
<evidence type="ECO:0000256" key="5">
    <source>
        <dbReference type="PROSITE-ProRule" id="PRU10133"/>
    </source>
</evidence>
<organism evidence="9 11">
    <name type="scientific">Yarrowia lipolytica</name>
    <name type="common">Candida lipolytica</name>
    <dbReference type="NCBI Taxonomy" id="4952"/>
    <lineage>
        <taxon>Eukaryota</taxon>
        <taxon>Fungi</taxon>
        <taxon>Dikarya</taxon>
        <taxon>Ascomycota</taxon>
        <taxon>Saccharomycotina</taxon>
        <taxon>Dipodascomycetes</taxon>
        <taxon>Dipodascales</taxon>
        <taxon>Dipodascales incertae sedis</taxon>
        <taxon>Yarrowia</taxon>
    </lineage>
</organism>
<dbReference type="SMART" id="SM00212">
    <property type="entry name" value="UBCc"/>
    <property type="match status" value="1"/>
</dbReference>
<dbReference type="KEGG" id="yli:2909237"/>
<dbReference type="EMBL" id="CP017555">
    <property type="protein sequence ID" value="AOW02415.1"/>
    <property type="molecule type" value="Genomic_DNA"/>
</dbReference>
<sequence>MSSSSANLLMKYYRELTDPKKAIPSFHITLEDDNIYSWNVAVMVLNEDSVYHGGYFRAQMTFPADFPYAPPKFKFTPPIFHPNVYRDGRLCISILHPGGDVMSGEPDQECWSPVQSVESVLISIVSLLEDPNINSPANPDASVMWKKDKEEYRTKVLQDVKLSREHIPEGFVVPSSSSAYVAPKAPEHKDVVDDNFWYESDDASMPDDESIDESEVYSDDDEDDDDDDDDEDEE</sequence>
<keyword evidence="3 6" id="KW-0833">Ubl conjugation pathway</keyword>
<keyword evidence="2 6" id="KW-0547">Nucleotide-binding</keyword>
<dbReference type="SUPFAM" id="SSF54495">
    <property type="entry name" value="UBC-like"/>
    <property type="match status" value="1"/>
</dbReference>
<comment type="similarity">
    <text evidence="6">Belongs to the ubiquitin-conjugating enzyme family.</text>
</comment>
<dbReference type="Proteomes" id="UP000256601">
    <property type="component" value="Unassembled WGS sequence"/>
</dbReference>
<evidence type="ECO:0000313" key="12">
    <source>
        <dbReference type="Proteomes" id="UP000256601"/>
    </source>
</evidence>
<dbReference type="Proteomes" id="UP000182444">
    <property type="component" value="Chromosome 1C"/>
</dbReference>
<evidence type="ECO:0000313" key="9">
    <source>
        <dbReference type="EMBL" id="AOW02415.1"/>
    </source>
</evidence>
<accession>A0A1D8N9V7</accession>
<dbReference type="eggNOG" id="KOG0425">
    <property type="taxonomic scope" value="Eukaryota"/>
</dbReference>
<reference evidence="9 11" key="1">
    <citation type="journal article" date="2016" name="PLoS ONE">
        <title>Sequence Assembly of Yarrowia lipolytica Strain W29/CLIB89 Shows Transposable Element Diversity.</title>
        <authorList>
            <person name="Magnan C."/>
            <person name="Yu J."/>
            <person name="Chang I."/>
            <person name="Jahn E."/>
            <person name="Kanomata Y."/>
            <person name="Wu J."/>
            <person name="Zeller M."/>
            <person name="Oakes M."/>
            <person name="Baldi P."/>
            <person name="Sandmeyer S."/>
        </authorList>
    </citation>
    <scope>NUCLEOTIDE SEQUENCE [LARGE SCALE GENOMIC DNA]</scope>
    <source>
        <strain evidence="9">CLIB89</strain>
        <strain evidence="11">CLIB89(W29)</strain>
    </source>
</reference>
<dbReference type="Gene3D" id="3.10.110.10">
    <property type="entry name" value="Ubiquitin Conjugating Enzyme"/>
    <property type="match status" value="1"/>
</dbReference>
<evidence type="ECO:0000256" key="1">
    <source>
        <dbReference type="ARBA" id="ARBA00022679"/>
    </source>
</evidence>
<dbReference type="EMBL" id="KZ859065">
    <property type="protein sequence ID" value="RDW23788.1"/>
    <property type="molecule type" value="Genomic_DNA"/>
</dbReference>
<keyword evidence="4 6" id="KW-0067">ATP-binding</keyword>
<evidence type="ECO:0000256" key="7">
    <source>
        <dbReference type="SAM" id="MobiDB-lite"/>
    </source>
</evidence>
<dbReference type="CDD" id="cd23811">
    <property type="entry name" value="UBCc_ScCDC34-like"/>
    <property type="match status" value="1"/>
</dbReference>
<feature type="domain" description="UBC core" evidence="8">
    <location>
        <begin position="4"/>
        <end position="165"/>
    </location>
</feature>
<keyword evidence="1" id="KW-0808">Transferase</keyword>
<evidence type="ECO:0000313" key="11">
    <source>
        <dbReference type="Proteomes" id="UP000182444"/>
    </source>
</evidence>
<gene>
    <name evidence="10" type="ORF">B0I71DRAFT_135395</name>
    <name evidence="9" type="ORF">YALI1_C07979g</name>
</gene>
<dbReference type="OrthoDB" id="19692at2759"/>
<reference evidence="10 12" key="2">
    <citation type="submission" date="2018-07" db="EMBL/GenBank/DDBJ databases">
        <title>Draft Genome Assemblies for Five Robust Yarrowia lipolytica Strains Exhibiting High Lipid Production and Pentose Sugar Utilization and Sugar Alcohol Secretion from Undetoxified Lignocellulosic Biomass Hydrolysates.</title>
        <authorList>
            <consortium name="DOE Joint Genome Institute"/>
            <person name="Walker C."/>
            <person name="Ryu S."/>
            <person name="Na H."/>
            <person name="Zane M."/>
            <person name="LaButti K."/>
            <person name="Lipzen A."/>
            <person name="Haridas S."/>
            <person name="Barry K."/>
            <person name="Grigoriev I.V."/>
            <person name="Quarterman J."/>
            <person name="Slininger P."/>
            <person name="Dien B."/>
            <person name="Trinh C.T."/>
        </authorList>
    </citation>
    <scope>NUCLEOTIDE SEQUENCE [LARGE SCALE GENOMIC DNA]</scope>
    <source>
        <strain evidence="10 12">YB392</strain>
    </source>
</reference>
<dbReference type="GeneID" id="2909237"/>
<evidence type="ECO:0000256" key="4">
    <source>
        <dbReference type="ARBA" id="ARBA00022840"/>
    </source>
</evidence>
<evidence type="ECO:0000256" key="6">
    <source>
        <dbReference type="RuleBase" id="RU362109"/>
    </source>
</evidence>
<proteinExistence type="inferred from homology"/>
<dbReference type="PROSITE" id="PS50127">
    <property type="entry name" value="UBC_2"/>
    <property type="match status" value="1"/>
</dbReference>
<dbReference type="InterPro" id="IPR023313">
    <property type="entry name" value="UBQ-conjugating_AS"/>
</dbReference>
<dbReference type="GO" id="GO:0016740">
    <property type="term" value="F:transferase activity"/>
    <property type="evidence" value="ECO:0007669"/>
    <property type="project" value="UniProtKB-KW"/>
</dbReference>
<feature type="region of interest" description="Disordered" evidence="7">
    <location>
        <begin position="178"/>
        <end position="234"/>
    </location>
</feature>
<dbReference type="InterPro" id="IPR016135">
    <property type="entry name" value="UBQ-conjugating_enzyme/RWD"/>
</dbReference>
<name>A0A1D8N9V7_YARLL</name>
<evidence type="ECO:0000259" key="8">
    <source>
        <dbReference type="PROSITE" id="PS50127"/>
    </source>
</evidence>
<dbReference type="RefSeq" id="XP_501505.1">
    <property type="nucleotide sequence ID" value="XM_501505.1"/>
</dbReference>
<evidence type="ECO:0000256" key="2">
    <source>
        <dbReference type="ARBA" id="ARBA00022741"/>
    </source>
</evidence>
<dbReference type="GO" id="GO:0005524">
    <property type="term" value="F:ATP binding"/>
    <property type="evidence" value="ECO:0007669"/>
    <property type="project" value="UniProtKB-UniRule"/>
</dbReference>
<dbReference type="OMA" id="FQAHIKF"/>
<feature type="active site" description="Glycyl thioester intermediate" evidence="5">
    <location>
        <position position="91"/>
    </location>
</feature>
<evidence type="ECO:0000313" key="10">
    <source>
        <dbReference type="EMBL" id="RDW23788.1"/>
    </source>
</evidence>
<dbReference type="PANTHER" id="PTHR24067">
    <property type="entry name" value="UBIQUITIN-CONJUGATING ENZYME E2"/>
    <property type="match status" value="1"/>
</dbReference>
<dbReference type="InterPro" id="IPR000608">
    <property type="entry name" value="UBC"/>
</dbReference>
<dbReference type="InterPro" id="IPR050113">
    <property type="entry name" value="Ub_conjugating_enzyme"/>
</dbReference>
<protein>
    <submittedName>
        <fullName evidence="10">Ubiquitin-conjugating enzyme/RWD-like protein</fullName>
    </submittedName>
</protein>
<dbReference type="VEuPathDB" id="FungiDB:YALI0_C06149g"/>
<dbReference type="VEuPathDB" id="FungiDB:YALI1_C07979g"/>
<evidence type="ECO:0000256" key="3">
    <source>
        <dbReference type="ARBA" id="ARBA00022786"/>
    </source>
</evidence>
<dbReference type="FunFam" id="3.10.110.10:FF:000063">
    <property type="entry name" value="CDC34p Ubiquitin-conjugating enzyme (E2)"/>
    <property type="match status" value="1"/>
</dbReference>
<feature type="compositionally biased region" description="Acidic residues" evidence="7">
    <location>
        <begin position="199"/>
        <end position="234"/>
    </location>
</feature>
<dbReference type="PROSITE" id="PS00183">
    <property type="entry name" value="UBC_1"/>
    <property type="match status" value="1"/>
</dbReference>
<dbReference type="Pfam" id="PF00179">
    <property type="entry name" value="UQ_con"/>
    <property type="match status" value="1"/>
</dbReference>